<accession>A0AAN7EP04</accession>
<comment type="caution">
    <text evidence="1">The sequence shown here is derived from an EMBL/GenBank/DDBJ whole genome shotgun (WGS) entry which is preliminary data.</text>
</comment>
<protein>
    <submittedName>
        <fullName evidence="1">Uncharacterized protein</fullName>
    </submittedName>
</protein>
<organism evidence="1 2">
    <name type="scientific">Quercus rubra</name>
    <name type="common">Northern red oak</name>
    <name type="synonym">Quercus borealis</name>
    <dbReference type="NCBI Taxonomy" id="3512"/>
    <lineage>
        <taxon>Eukaryota</taxon>
        <taxon>Viridiplantae</taxon>
        <taxon>Streptophyta</taxon>
        <taxon>Embryophyta</taxon>
        <taxon>Tracheophyta</taxon>
        <taxon>Spermatophyta</taxon>
        <taxon>Magnoliopsida</taxon>
        <taxon>eudicotyledons</taxon>
        <taxon>Gunneridae</taxon>
        <taxon>Pentapetalae</taxon>
        <taxon>rosids</taxon>
        <taxon>fabids</taxon>
        <taxon>Fagales</taxon>
        <taxon>Fagaceae</taxon>
        <taxon>Quercus</taxon>
    </lineage>
</organism>
<reference evidence="1 2" key="1">
    <citation type="journal article" date="2023" name="G3 (Bethesda)">
        <title>A haplotype-resolved chromosome-scale genome for Quercus rubra L. provides insights into the genetics of adaptive traits for red oak species.</title>
        <authorList>
            <person name="Kapoor B."/>
            <person name="Jenkins J."/>
            <person name="Schmutz J."/>
            <person name="Zhebentyayeva T."/>
            <person name="Kuelheim C."/>
            <person name="Coggeshall M."/>
            <person name="Heim C."/>
            <person name="Lasky J.R."/>
            <person name="Leites L."/>
            <person name="Islam-Faridi N."/>
            <person name="Romero-Severson J."/>
            <person name="DeLeo V.L."/>
            <person name="Lucas S.M."/>
            <person name="Lazic D."/>
            <person name="Gailing O."/>
            <person name="Carlson J."/>
            <person name="Staton M."/>
        </authorList>
    </citation>
    <scope>NUCLEOTIDE SEQUENCE [LARGE SCALE GENOMIC DNA]</scope>
    <source>
        <strain evidence="1">Pseudo-F2</strain>
    </source>
</reference>
<name>A0AAN7EP04_QUERU</name>
<proteinExistence type="predicted"/>
<sequence length="164" mass="18858">MITRDAKTYQKEVMAHHKHAEYLKKRIEMYDELAIVVGKDMAIGSFAKSYVDLETQQDNLDDTENVVDNGKDVVVDKGKNVVESSTIGSKISKFRKRTRAPPIDDSVYTDLFKQLKEIVVTLKAINQEHVDFTHFYAKVIAMSMEDRVMICSQLQLLICLQTRR</sequence>
<dbReference type="Proteomes" id="UP001324115">
    <property type="component" value="Unassembled WGS sequence"/>
</dbReference>
<gene>
    <name evidence="1" type="ORF">RGQ29_027388</name>
</gene>
<keyword evidence="2" id="KW-1185">Reference proteome</keyword>
<dbReference type="EMBL" id="JAXUIC010000008">
    <property type="protein sequence ID" value="KAK4576827.1"/>
    <property type="molecule type" value="Genomic_DNA"/>
</dbReference>
<dbReference type="AlphaFoldDB" id="A0AAN7EP04"/>
<evidence type="ECO:0000313" key="2">
    <source>
        <dbReference type="Proteomes" id="UP001324115"/>
    </source>
</evidence>
<evidence type="ECO:0000313" key="1">
    <source>
        <dbReference type="EMBL" id="KAK4576827.1"/>
    </source>
</evidence>